<keyword evidence="3" id="KW-1185">Reference proteome</keyword>
<dbReference type="Proteomes" id="UP000515856">
    <property type="component" value="Chromosome"/>
</dbReference>
<keyword evidence="1" id="KW-0472">Membrane</keyword>
<accession>A0A7G9GQP9</accession>
<sequence length="60" mass="6946">MKIVFTGLGLVCCGCAIWNIYKLDVKKREHHISYETYREKTRQWIVVTIVGVVLIGFFGI</sequence>
<reference evidence="2 3" key="1">
    <citation type="submission" date="2020-08" db="EMBL/GenBank/DDBJ databases">
        <authorList>
            <person name="Liu C."/>
            <person name="Sun Q."/>
        </authorList>
    </citation>
    <scope>NUCLEOTIDE SEQUENCE [LARGE SCALE GENOMIC DNA]</scope>
    <source>
        <strain evidence="2 3">NSJ-61</strain>
    </source>
</reference>
<proteinExistence type="predicted"/>
<organism evidence="2 3">
    <name type="scientific">[Eubacterium] hominis</name>
    <dbReference type="NCBI Taxonomy" id="2764325"/>
    <lineage>
        <taxon>Bacteria</taxon>
        <taxon>Bacillati</taxon>
        <taxon>Bacillota</taxon>
        <taxon>Erysipelotrichia</taxon>
        <taxon>Erysipelotrichales</taxon>
        <taxon>Erysipelotrichaceae</taxon>
        <taxon>Amedibacillus</taxon>
    </lineage>
</organism>
<gene>
    <name evidence="2" type="ORF">H9Q80_04060</name>
</gene>
<evidence type="ECO:0000313" key="3">
    <source>
        <dbReference type="Proteomes" id="UP000515856"/>
    </source>
</evidence>
<dbReference type="KEGG" id="ehn:H9Q80_04060"/>
<name>A0A7G9GQP9_9FIRM</name>
<dbReference type="AlphaFoldDB" id="A0A7G9GQP9"/>
<evidence type="ECO:0000313" key="2">
    <source>
        <dbReference type="EMBL" id="QNM13131.1"/>
    </source>
</evidence>
<dbReference type="EMBL" id="CP060636">
    <property type="protein sequence ID" value="QNM13131.1"/>
    <property type="molecule type" value="Genomic_DNA"/>
</dbReference>
<protein>
    <submittedName>
        <fullName evidence="2">Uncharacterized protein</fullName>
    </submittedName>
</protein>
<evidence type="ECO:0000256" key="1">
    <source>
        <dbReference type="SAM" id="Phobius"/>
    </source>
</evidence>
<keyword evidence="1" id="KW-1133">Transmembrane helix</keyword>
<feature type="transmembrane region" description="Helical" evidence="1">
    <location>
        <begin position="41"/>
        <end position="59"/>
    </location>
</feature>
<keyword evidence="1" id="KW-0812">Transmembrane</keyword>
<dbReference type="RefSeq" id="WP_118654667.1">
    <property type="nucleotide sequence ID" value="NZ_CP060636.1"/>
</dbReference>